<dbReference type="Gene3D" id="2.60.120.10">
    <property type="entry name" value="Jelly Rolls"/>
    <property type="match status" value="2"/>
</dbReference>
<dbReference type="AlphaFoldDB" id="A0A1X0U1C2"/>
<accession>A0A1X0U1C2</accession>
<proteinExistence type="predicted"/>
<dbReference type="Proteomes" id="UP000192671">
    <property type="component" value="Unassembled WGS sequence"/>
</dbReference>
<name>A0A1X0U1C2_9BACT</name>
<dbReference type="InterPro" id="IPR013096">
    <property type="entry name" value="Cupin_2"/>
</dbReference>
<evidence type="ECO:0000259" key="1">
    <source>
        <dbReference type="Pfam" id="PF07883"/>
    </source>
</evidence>
<dbReference type="PANTHER" id="PTHR37694:SF1">
    <property type="entry name" value="SLR8022 PROTEIN"/>
    <property type="match status" value="1"/>
</dbReference>
<feature type="domain" description="Cupin type-2" evidence="1">
    <location>
        <begin position="151"/>
        <end position="206"/>
    </location>
</feature>
<protein>
    <submittedName>
        <fullName evidence="2">Cupin</fullName>
    </submittedName>
</protein>
<dbReference type="InterPro" id="IPR011051">
    <property type="entry name" value="RmlC_Cupin_sf"/>
</dbReference>
<reference evidence="2 3" key="1">
    <citation type="journal article" date="2017" name="Gene Rep">
        <title>The ribosomal RNA operon (rrn) of Campylobacter concisus supports molecular typing to genomospecies level.</title>
        <authorList>
            <person name="Huq M."/>
            <person name="Van T.T.H."/>
            <person name="Gurtler V."/>
            <person name="Elshagmani E."/>
            <person name="Allemailem K.S."/>
            <person name="Smooker P.M."/>
            <person name="Istivan T.S."/>
        </authorList>
    </citation>
    <scope>NUCLEOTIDE SEQUENCE [LARGE SCALE GENOMIC DNA]</scope>
    <source>
        <strain evidence="2 3">RCH 26</strain>
    </source>
</reference>
<dbReference type="SUPFAM" id="SSF51182">
    <property type="entry name" value="RmlC-like cupins"/>
    <property type="match status" value="2"/>
</dbReference>
<evidence type="ECO:0000313" key="2">
    <source>
        <dbReference type="EMBL" id="ORI07350.1"/>
    </source>
</evidence>
<dbReference type="RefSeq" id="WP_103560414.1">
    <property type="nucleotide sequence ID" value="NZ_CABMKV010000221.1"/>
</dbReference>
<comment type="caution">
    <text evidence="2">The sequence shown here is derived from an EMBL/GenBank/DDBJ whole genome shotgun (WGS) entry which is preliminary data.</text>
</comment>
<evidence type="ECO:0000313" key="3">
    <source>
        <dbReference type="Proteomes" id="UP000192671"/>
    </source>
</evidence>
<dbReference type="EMBL" id="LVWL01000020">
    <property type="protein sequence ID" value="ORI07350.1"/>
    <property type="molecule type" value="Genomic_DNA"/>
</dbReference>
<dbReference type="CDD" id="cd02230">
    <property type="entry name" value="cupin_HP0902-like"/>
    <property type="match status" value="1"/>
</dbReference>
<gene>
    <name evidence="2" type="ORF">A3835_07230</name>
</gene>
<organism evidence="2 3">
    <name type="scientific">Campylobacter concisus</name>
    <dbReference type="NCBI Taxonomy" id="199"/>
    <lineage>
        <taxon>Bacteria</taxon>
        <taxon>Pseudomonadati</taxon>
        <taxon>Campylobacterota</taxon>
        <taxon>Epsilonproteobacteria</taxon>
        <taxon>Campylobacterales</taxon>
        <taxon>Campylobacteraceae</taxon>
        <taxon>Campylobacter</taxon>
    </lineage>
</organism>
<sequence length="214" mass="24013">MSKIYNLNADTKVVAKSVVSKRIFDCENAHVDVFAFDTGEELDHEMLFCDSLAWVVEGGASLYYGEKQMHIGNEQACLIEKKVWRKLVFNEPTKYISIDFKEDLMIDHLPKAAIFSLVDAVEYEKGKIVSKTLVKNENGSMSLLSFDTDQELSTHAAPGDALLIALDGEMKLTIGDEHFDIKKGDTIVLPGKIPHGLKIKDKFKMLLIVTKDKM</sequence>
<dbReference type="Pfam" id="PF07883">
    <property type="entry name" value="Cupin_2"/>
    <property type="match status" value="1"/>
</dbReference>
<dbReference type="PANTHER" id="PTHR37694">
    <property type="entry name" value="SLR8022 PROTEIN"/>
    <property type="match status" value="1"/>
</dbReference>
<dbReference type="InterPro" id="IPR014710">
    <property type="entry name" value="RmlC-like_jellyroll"/>
</dbReference>